<dbReference type="InterPro" id="IPR047640">
    <property type="entry name" value="RpiR-like"/>
</dbReference>
<reference evidence="2 3" key="1">
    <citation type="submission" date="2016-10" db="EMBL/GenBank/DDBJ databases">
        <authorList>
            <person name="de Groot N.N."/>
        </authorList>
    </citation>
    <scope>NUCLEOTIDE SEQUENCE [LARGE SCALE GENOMIC DNA]</scope>
    <source>
        <strain evidence="2 3">CGMCC 1.8894</strain>
    </source>
</reference>
<gene>
    <name evidence="2" type="ORF">SAMN04488238_104278</name>
</gene>
<dbReference type="InterPro" id="IPR000281">
    <property type="entry name" value="HTH_RpiR"/>
</dbReference>
<keyword evidence="3" id="KW-1185">Reference proteome</keyword>
<evidence type="ECO:0000313" key="3">
    <source>
        <dbReference type="Proteomes" id="UP000198539"/>
    </source>
</evidence>
<dbReference type="Gene3D" id="1.10.10.10">
    <property type="entry name" value="Winged helix-like DNA-binding domain superfamily/Winged helix DNA-binding domain"/>
    <property type="match status" value="1"/>
</dbReference>
<proteinExistence type="predicted"/>
<dbReference type="Proteomes" id="UP000198539">
    <property type="component" value="Unassembled WGS sequence"/>
</dbReference>
<dbReference type="InterPro" id="IPR036388">
    <property type="entry name" value="WH-like_DNA-bd_sf"/>
</dbReference>
<dbReference type="RefSeq" id="WP_092887871.1">
    <property type="nucleotide sequence ID" value="NZ_CP061498.1"/>
</dbReference>
<feature type="domain" description="HTH rpiR-type" evidence="1">
    <location>
        <begin position="7"/>
        <end position="83"/>
    </location>
</feature>
<name>A0A1H2XQ14_9RHOB</name>
<sequence length="281" mass="30479">MPEKHSALFTTRVREALPTLHPSERRLAELVLNFPGELASYSATELARLANVSNATVTRFVRKIGYASFEAARQDVRANKQAGASLFRVSPGRADSKNYIPAYVTQAQTDIEQTFRLITEAEIDALARKIVGARRVWLLGTRRGHAFAQYLGWQMFQAIPNISVIPASGETLGEAIAAMTAQDCVVAFGLRRTVSKLPQALAHVVGSGASVAYIHDANTLPDLAFTWRFQCETASPGPLFNHAAVITLCHVLATRVIAQAGAGGRKRMGAIEAIHDSLDEV</sequence>
<dbReference type="GO" id="GO:0097367">
    <property type="term" value="F:carbohydrate derivative binding"/>
    <property type="evidence" value="ECO:0007669"/>
    <property type="project" value="InterPro"/>
</dbReference>
<dbReference type="EMBL" id="FNOM01000004">
    <property type="protein sequence ID" value="SDW94991.1"/>
    <property type="molecule type" value="Genomic_DNA"/>
</dbReference>
<dbReference type="PANTHER" id="PTHR30514:SF18">
    <property type="entry name" value="RPIR-FAMILY TRANSCRIPTIONAL REGULATOR"/>
    <property type="match status" value="1"/>
</dbReference>
<dbReference type="InterPro" id="IPR009057">
    <property type="entry name" value="Homeodomain-like_sf"/>
</dbReference>
<dbReference type="SUPFAM" id="SSF53697">
    <property type="entry name" value="SIS domain"/>
    <property type="match status" value="1"/>
</dbReference>
<evidence type="ECO:0000259" key="1">
    <source>
        <dbReference type="PROSITE" id="PS51071"/>
    </source>
</evidence>
<dbReference type="Gene3D" id="3.40.50.10490">
    <property type="entry name" value="Glucose-6-phosphate isomerase like protein, domain 1"/>
    <property type="match status" value="1"/>
</dbReference>
<dbReference type="GO" id="GO:0003700">
    <property type="term" value="F:DNA-binding transcription factor activity"/>
    <property type="evidence" value="ECO:0007669"/>
    <property type="project" value="InterPro"/>
</dbReference>
<dbReference type="PROSITE" id="PS51071">
    <property type="entry name" value="HTH_RPIR"/>
    <property type="match status" value="1"/>
</dbReference>
<dbReference type="Pfam" id="PF01418">
    <property type="entry name" value="HTH_6"/>
    <property type="match status" value="1"/>
</dbReference>
<dbReference type="PANTHER" id="PTHR30514">
    <property type="entry name" value="GLUCOKINASE"/>
    <property type="match status" value="1"/>
</dbReference>
<organism evidence="2 3">
    <name type="scientific">Roseicitreum antarcticum</name>
    <dbReference type="NCBI Taxonomy" id="564137"/>
    <lineage>
        <taxon>Bacteria</taxon>
        <taxon>Pseudomonadati</taxon>
        <taxon>Pseudomonadota</taxon>
        <taxon>Alphaproteobacteria</taxon>
        <taxon>Rhodobacterales</taxon>
        <taxon>Paracoccaceae</taxon>
        <taxon>Roseicitreum</taxon>
    </lineage>
</organism>
<dbReference type="GO" id="GO:0003677">
    <property type="term" value="F:DNA binding"/>
    <property type="evidence" value="ECO:0007669"/>
    <property type="project" value="InterPro"/>
</dbReference>
<evidence type="ECO:0000313" key="2">
    <source>
        <dbReference type="EMBL" id="SDW94991.1"/>
    </source>
</evidence>
<dbReference type="InterPro" id="IPR046348">
    <property type="entry name" value="SIS_dom_sf"/>
</dbReference>
<dbReference type="GO" id="GO:1901135">
    <property type="term" value="P:carbohydrate derivative metabolic process"/>
    <property type="evidence" value="ECO:0007669"/>
    <property type="project" value="InterPro"/>
</dbReference>
<protein>
    <submittedName>
        <fullName evidence="2">Transcriptional regulator, RpiR family</fullName>
    </submittedName>
</protein>
<dbReference type="AlphaFoldDB" id="A0A1H2XQ14"/>
<dbReference type="SUPFAM" id="SSF46689">
    <property type="entry name" value="Homeodomain-like"/>
    <property type="match status" value="1"/>
</dbReference>
<dbReference type="STRING" id="564137.SAMN04488238_104278"/>
<accession>A0A1H2XQ14</accession>
<dbReference type="OrthoDB" id="3237351at2"/>